<dbReference type="Proteomes" id="UP000315648">
    <property type="component" value="Unassembled WGS sequence"/>
</dbReference>
<comment type="caution">
    <text evidence="3">The sequence shown here is derived from an EMBL/GenBank/DDBJ whole genome shotgun (WGS) entry which is preliminary data.</text>
</comment>
<dbReference type="PANTHER" id="PTHR43861">
    <property type="entry name" value="TRANS-ACONITATE 2-METHYLTRANSFERASE-RELATED"/>
    <property type="match status" value="1"/>
</dbReference>
<feature type="domain" description="Methyltransferase type 12" evidence="2">
    <location>
        <begin position="94"/>
        <end position="182"/>
    </location>
</feature>
<dbReference type="GO" id="GO:0008168">
    <property type="term" value="F:methyltransferase activity"/>
    <property type="evidence" value="ECO:0007669"/>
    <property type="project" value="UniProtKB-KW"/>
</dbReference>
<keyword evidence="3" id="KW-0808">Transferase</keyword>
<accession>A0A556QGP8</accession>
<keyword evidence="4" id="KW-1185">Reference proteome</keyword>
<dbReference type="EMBL" id="VMBG01000003">
    <property type="protein sequence ID" value="TSJ75810.1"/>
    <property type="molecule type" value="Genomic_DNA"/>
</dbReference>
<dbReference type="AlphaFoldDB" id="A0A556QGP8"/>
<dbReference type="PANTHER" id="PTHR43861:SF1">
    <property type="entry name" value="TRANS-ACONITATE 2-METHYLTRANSFERASE"/>
    <property type="match status" value="1"/>
</dbReference>
<evidence type="ECO:0000313" key="3">
    <source>
        <dbReference type="EMBL" id="TSJ75810.1"/>
    </source>
</evidence>
<gene>
    <name evidence="3" type="ORF">FPL22_16245</name>
</gene>
<dbReference type="InterPro" id="IPR013217">
    <property type="entry name" value="Methyltransf_12"/>
</dbReference>
<dbReference type="GO" id="GO:0032259">
    <property type="term" value="P:methylation"/>
    <property type="evidence" value="ECO:0007669"/>
    <property type="project" value="UniProtKB-KW"/>
</dbReference>
<dbReference type="CDD" id="cd02440">
    <property type="entry name" value="AdoMet_MTases"/>
    <property type="match status" value="1"/>
</dbReference>
<dbReference type="Gene3D" id="3.40.50.150">
    <property type="entry name" value="Vaccinia Virus protein VP39"/>
    <property type="match status" value="1"/>
</dbReference>
<feature type="compositionally biased region" description="Low complexity" evidence="1">
    <location>
        <begin position="14"/>
        <end position="39"/>
    </location>
</feature>
<dbReference type="OrthoDB" id="9802097at2"/>
<proteinExistence type="predicted"/>
<sequence length="294" mass="32166">MPARATDCSRHTLSTPTPTRFTSSPTPATTSANSSPPSRLMSESPAPFPPSPARPSLAFDRKAGSYDVHAHVQRDTAAWVAEWLPPAGTFATCLEFGAGTGNFTRHLESRFTQLEATDHAPAMVAQGRLAFPSVTWSERDAWNPADPAGTRDFVASCSVLQWAADPVGVLTRWRRLLRPGGRHLSGIYIAPSLPEFGALIPERRPFPWRTADEWSKSFSAAGFTDIRVDTKTREYIYPTARALMRQLHGTGATIVGAPLAAGRLVTLLRDYERVHRRADGVPATWTFCRIEAVA</sequence>
<dbReference type="InterPro" id="IPR029063">
    <property type="entry name" value="SAM-dependent_MTases_sf"/>
</dbReference>
<evidence type="ECO:0000259" key="2">
    <source>
        <dbReference type="Pfam" id="PF08242"/>
    </source>
</evidence>
<reference evidence="3 4" key="1">
    <citation type="submission" date="2019-07" db="EMBL/GenBank/DDBJ databases">
        <title>Description of 53C-WASEF.</title>
        <authorList>
            <person name="Pitt A."/>
            <person name="Hahn M.W."/>
        </authorList>
    </citation>
    <scope>NUCLEOTIDE SEQUENCE [LARGE SCALE GENOMIC DNA]</scope>
    <source>
        <strain evidence="3 4">53C-WASEF</strain>
    </source>
</reference>
<dbReference type="SUPFAM" id="SSF53335">
    <property type="entry name" value="S-adenosyl-L-methionine-dependent methyltransferases"/>
    <property type="match status" value="1"/>
</dbReference>
<evidence type="ECO:0000256" key="1">
    <source>
        <dbReference type="SAM" id="MobiDB-lite"/>
    </source>
</evidence>
<name>A0A556QGP8_9BACT</name>
<feature type="region of interest" description="Disordered" evidence="1">
    <location>
        <begin position="1"/>
        <end position="57"/>
    </location>
</feature>
<protein>
    <submittedName>
        <fullName evidence="3">Methyltransferase domain-containing protein</fullName>
    </submittedName>
</protein>
<keyword evidence="3" id="KW-0489">Methyltransferase</keyword>
<organism evidence="3 4">
    <name type="scientific">Rariglobus hedericola</name>
    <dbReference type="NCBI Taxonomy" id="2597822"/>
    <lineage>
        <taxon>Bacteria</taxon>
        <taxon>Pseudomonadati</taxon>
        <taxon>Verrucomicrobiota</taxon>
        <taxon>Opitutia</taxon>
        <taxon>Opitutales</taxon>
        <taxon>Opitutaceae</taxon>
        <taxon>Rariglobus</taxon>
    </lineage>
</organism>
<dbReference type="Pfam" id="PF08242">
    <property type="entry name" value="Methyltransf_12"/>
    <property type="match status" value="1"/>
</dbReference>
<evidence type="ECO:0000313" key="4">
    <source>
        <dbReference type="Proteomes" id="UP000315648"/>
    </source>
</evidence>